<reference evidence="3" key="1">
    <citation type="submission" date="2015-10" db="EMBL/GenBank/DDBJ databases">
        <title>Genome of Paenibacillus bovis sp. nov.</title>
        <authorList>
            <person name="Wu Z."/>
            <person name="Gao C."/>
            <person name="Liu Z."/>
            <person name="Zheng H."/>
        </authorList>
    </citation>
    <scope>NUCLEOTIDE SEQUENCE [LARGE SCALE GENOMIC DNA]</scope>
    <source>
        <strain evidence="3">BD3526</strain>
    </source>
</reference>
<evidence type="ECO:0000259" key="1">
    <source>
        <dbReference type="PROSITE" id="PS50206"/>
    </source>
</evidence>
<dbReference type="AlphaFoldDB" id="A0A172ZL81"/>
<dbReference type="PANTHER" id="PTHR43031:SF1">
    <property type="entry name" value="PYRIDINE NUCLEOTIDE-DISULPHIDE OXIDOREDUCTASE"/>
    <property type="match status" value="1"/>
</dbReference>
<accession>A0A172ZL81</accession>
<dbReference type="GO" id="GO:0004792">
    <property type="term" value="F:thiosulfate-cyanide sulfurtransferase activity"/>
    <property type="evidence" value="ECO:0007669"/>
    <property type="project" value="InterPro"/>
</dbReference>
<organism evidence="2 3">
    <name type="scientific">Paenibacillus bovis</name>
    <dbReference type="NCBI Taxonomy" id="1616788"/>
    <lineage>
        <taxon>Bacteria</taxon>
        <taxon>Bacillati</taxon>
        <taxon>Bacillota</taxon>
        <taxon>Bacilli</taxon>
        <taxon>Bacillales</taxon>
        <taxon>Paenibacillaceae</taxon>
        <taxon>Paenibacillus</taxon>
    </lineage>
</organism>
<dbReference type="InterPro" id="IPR001763">
    <property type="entry name" value="Rhodanese-like_dom"/>
</dbReference>
<feature type="domain" description="Rhodanese" evidence="1">
    <location>
        <begin position="45"/>
        <end position="135"/>
    </location>
</feature>
<dbReference type="InterPro" id="IPR001307">
    <property type="entry name" value="Thiosulphate_STrfase_CS"/>
</dbReference>
<dbReference type="Pfam" id="PF00581">
    <property type="entry name" value="Rhodanese"/>
    <property type="match status" value="1"/>
</dbReference>
<dbReference type="OrthoDB" id="9800872at2"/>
<dbReference type="RefSeq" id="WP_060536408.1">
    <property type="nucleotide sequence ID" value="NZ_CP013023.1"/>
</dbReference>
<dbReference type="PROSITE" id="PS50206">
    <property type="entry name" value="RHODANESE_3"/>
    <property type="match status" value="1"/>
</dbReference>
<reference evidence="2 3" key="2">
    <citation type="journal article" date="2016" name="Int. J. Syst. Evol. Microbiol.">
        <title>Paenibacillus bovis sp. nov., isolated from raw yak (Bos grunniens) milk.</title>
        <authorList>
            <person name="Gao C."/>
            <person name="Han J."/>
            <person name="Liu Z."/>
            <person name="Xu X."/>
            <person name="Hang F."/>
            <person name="Wu Z."/>
        </authorList>
    </citation>
    <scope>NUCLEOTIDE SEQUENCE [LARGE SCALE GENOMIC DNA]</scope>
    <source>
        <strain evidence="2 3">BD3526</strain>
    </source>
</reference>
<sequence>MNTRPRFSSVTEIPAAAPEEAYRHFAMRLAYETDVADVAADLGKGVTSFILLDVRDEQSYTECHIPGAISLPGRRINEETTADWDREQTIITYCWGPACNGATRAASTLARLGFSVKEMIGGMEYWRKEGGAVEGSLGHDAPFYWQVPVRSE</sequence>
<dbReference type="PROSITE" id="PS00380">
    <property type="entry name" value="RHODANESE_1"/>
    <property type="match status" value="1"/>
</dbReference>
<dbReference type="PANTHER" id="PTHR43031">
    <property type="entry name" value="FAD-DEPENDENT OXIDOREDUCTASE"/>
    <property type="match status" value="1"/>
</dbReference>
<keyword evidence="3" id="KW-1185">Reference proteome</keyword>
<name>A0A172ZL81_9BACL</name>
<dbReference type="Gene3D" id="3.40.250.10">
    <property type="entry name" value="Rhodanese-like domain"/>
    <property type="match status" value="1"/>
</dbReference>
<dbReference type="Proteomes" id="UP000078148">
    <property type="component" value="Chromosome"/>
</dbReference>
<dbReference type="SMART" id="SM00450">
    <property type="entry name" value="RHOD"/>
    <property type="match status" value="1"/>
</dbReference>
<dbReference type="EMBL" id="CP013023">
    <property type="protein sequence ID" value="ANF98338.1"/>
    <property type="molecule type" value="Genomic_DNA"/>
</dbReference>
<dbReference type="InterPro" id="IPR036873">
    <property type="entry name" value="Rhodanese-like_dom_sf"/>
</dbReference>
<dbReference type="CDD" id="cd01521">
    <property type="entry name" value="RHOD_PspE2"/>
    <property type="match status" value="1"/>
</dbReference>
<evidence type="ECO:0000313" key="2">
    <source>
        <dbReference type="EMBL" id="ANF98338.1"/>
    </source>
</evidence>
<gene>
    <name evidence="2" type="ORF">AR543_21625</name>
</gene>
<dbReference type="SUPFAM" id="SSF52821">
    <property type="entry name" value="Rhodanese/Cell cycle control phosphatase"/>
    <property type="match status" value="1"/>
</dbReference>
<protein>
    <submittedName>
        <fullName evidence="2">Rhodanese</fullName>
    </submittedName>
</protein>
<dbReference type="InterPro" id="IPR050229">
    <property type="entry name" value="GlpE_sulfurtransferase"/>
</dbReference>
<dbReference type="KEGG" id="pbv:AR543_21625"/>
<proteinExistence type="predicted"/>
<dbReference type="STRING" id="1616788.AR543_21625"/>
<evidence type="ECO:0000313" key="3">
    <source>
        <dbReference type="Proteomes" id="UP000078148"/>
    </source>
</evidence>